<dbReference type="EMBL" id="JAKJXP020000001">
    <property type="protein sequence ID" value="KAK7757778.1"/>
    <property type="molecule type" value="Genomic_DNA"/>
</dbReference>
<feature type="domain" description="2EXR" evidence="2">
    <location>
        <begin position="58"/>
        <end position="174"/>
    </location>
</feature>
<proteinExistence type="predicted"/>
<dbReference type="AlphaFoldDB" id="A0AAN9VCT9"/>
<evidence type="ECO:0000259" key="2">
    <source>
        <dbReference type="Pfam" id="PF20150"/>
    </source>
</evidence>
<accession>A0AAN9VCT9</accession>
<dbReference type="InterPro" id="IPR045518">
    <property type="entry name" value="2EXR"/>
</dbReference>
<reference evidence="3 4" key="1">
    <citation type="submission" date="2024-02" db="EMBL/GenBank/DDBJ databases">
        <title>De novo assembly and annotation of 12 fungi associated with fruit tree decline syndrome in Ontario, Canada.</title>
        <authorList>
            <person name="Sulman M."/>
            <person name="Ellouze W."/>
            <person name="Ilyukhin E."/>
        </authorList>
    </citation>
    <scope>NUCLEOTIDE SEQUENCE [LARGE SCALE GENOMIC DNA]</scope>
    <source>
        <strain evidence="3 4">M11/M66-122</strain>
    </source>
</reference>
<name>A0AAN9VCT9_9PEZI</name>
<dbReference type="PANTHER" id="PTHR35910">
    <property type="entry name" value="2EXR DOMAIN-CONTAINING PROTEIN"/>
    <property type="match status" value="1"/>
</dbReference>
<protein>
    <recommendedName>
        <fullName evidence="2">2EXR domain-containing protein</fullName>
    </recommendedName>
</protein>
<gene>
    <name evidence="3" type="ORF">SLS62_000156</name>
</gene>
<dbReference type="PANTHER" id="PTHR35910:SF6">
    <property type="entry name" value="2EXR DOMAIN-CONTAINING PROTEIN"/>
    <property type="match status" value="1"/>
</dbReference>
<evidence type="ECO:0000313" key="3">
    <source>
        <dbReference type="EMBL" id="KAK7757778.1"/>
    </source>
</evidence>
<dbReference type="Proteomes" id="UP001320420">
    <property type="component" value="Unassembled WGS sequence"/>
</dbReference>
<feature type="region of interest" description="Disordered" evidence="1">
    <location>
        <begin position="132"/>
        <end position="159"/>
    </location>
</feature>
<evidence type="ECO:0000256" key="1">
    <source>
        <dbReference type="SAM" id="MobiDB-lite"/>
    </source>
</evidence>
<evidence type="ECO:0000313" key="4">
    <source>
        <dbReference type="Proteomes" id="UP001320420"/>
    </source>
</evidence>
<dbReference type="Pfam" id="PF20150">
    <property type="entry name" value="2EXR"/>
    <property type="match status" value="1"/>
</dbReference>
<comment type="caution">
    <text evidence="3">The sequence shown here is derived from an EMBL/GenBank/DDBJ whole genome shotgun (WGS) entry which is preliminary data.</text>
</comment>
<sequence>MARTTAIAATTVTVTKGGSSSAARDRNAEAAPAAAAAAAAAATVRARRPPRPRPRSSFTCFTRLPPEIRHMIWQLLLPGPRIFEVRASGRSPPCKNGRLSQFLEPPVLASVCRESRQVAMFSGRWRFVSGHEINRSSGGGGDDDGSSTSSGGGSDSSGDRRGRWTWFDAKTDVLFVHEWWYNSTKVSSSSTAPPLSTYYPTPWQAAHNPYPGHNRFFDLRDFCKDVRTICLHTDSLVWNPLPVPNIFAFNLMNRQLWPRLETYLFCSDVVQLCLPGKAIRALAAAEEEVGGDGNIIFGADRQMAIVGVDDHARLARLQAAICYGQYGGRDEHLEAALRNRVTTAPSSYHMPACGPPPPLMVRLVDPELNRRYAAKQRERLRNVWLHAYYSALPDEAPEVRRPAGLFQTEFLPNPYRPCFNHGHPWAREALAKMPDYRLVVVFQLCMARHVERKIE</sequence>
<keyword evidence="4" id="KW-1185">Reference proteome</keyword>
<organism evidence="3 4">
    <name type="scientific">Diatrype stigma</name>
    <dbReference type="NCBI Taxonomy" id="117547"/>
    <lineage>
        <taxon>Eukaryota</taxon>
        <taxon>Fungi</taxon>
        <taxon>Dikarya</taxon>
        <taxon>Ascomycota</taxon>
        <taxon>Pezizomycotina</taxon>
        <taxon>Sordariomycetes</taxon>
        <taxon>Xylariomycetidae</taxon>
        <taxon>Xylariales</taxon>
        <taxon>Diatrypaceae</taxon>
        <taxon>Diatrype</taxon>
    </lineage>
</organism>